<dbReference type="EMBL" id="BEZZ01081908">
    <property type="protein sequence ID" value="GCC42713.1"/>
    <property type="molecule type" value="Genomic_DNA"/>
</dbReference>
<name>A0A401TJC5_CHIPU</name>
<dbReference type="STRING" id="137246.A0A401TJC5"/>
<dbReference type="OrthoDB" id="9332038at2759"/>
<keyword evidence="2" id="KW-1185">Reference proteome</keyword>
<organism evidence="1 2">
    <name type="scientific">Chiloscyllium punctatum</name>
    <name type="common">Brownbanded bambooshark</name>
    <name type="synonym">Hemiscyllium punctatum</name>
    <dbReference type="NCBI Taxonomy" id="137246"/>
    <lineage>
        <taxon>Eukaryota</taxon>
        <taxon>Metazoa</taxon>
        <taxon>Chordata</taxon>
        <taxon>Craniata</taxon>
        <taxon>Vertebrata</taxon>
        <taxon>Chondrichthyes</taxon>
        <taxon>Elasmobranchii</taxon>
        <taxon>Galeomorphii</taxon>
        <taxon>Galeoidea</taxon>
        <taxon>Orectolobiformes</taxon>
        <taxon>Hemiscylliidae</taxon>
        <taxon>Chiloscyllium</taxon>
    </lineage>
</organism>
<reference evidence="1 2" key="1">
    <citation type="journal article" date="2018" name="Nat. Ecol. Evol.">
        <title>Shark genomes provide insights into elasmobranch evolution and the origin of vertebrates.</title>
        <authorList>
            <person name="Hara Y"/>
            <person name="Yamaguchi K"/>
            <person name="Onimaru K"/>
            <person name="Kadota M"/>
            <person name="Koyanagi M"/>
            <person name="Keeley SD"/>
            <person name="Tatsumi K"/>
            <person name="Tanaka K"/>
            <person name="Motone F"/>
            <person name="Kageyama Y"/>
            <person name="Nozu R"/>
            <person name="Adachi N"/>
            <person name="Nishimura O"/>
            <person name="Nakagawa R"/>
            <person name="Tanegashima C"/>
            <person name="Kiyatake I"/>
            <person name="Matsumoto R"/>
            <person name="Murakumo K"/>
            <person name="Nishida K"/>
            <person name="Terakita A"/>
            <person name="Kuratani S"/>
            <person name="Sato K"/>
            <person name="Hyodo S Kuraku.S."/>
        </authorList>
    </citation>
    <scope>NUCLEOTIDE SEQUENCE [LARGE SCALE GENOMIC DNA]</scope>
</reference>
<evidence type="ECO:0000313" key="2">
    <source>
        <dbReference type="Proteomes" id="UP000287033"/>
    </source>
</evidence>
<gene>
    <name evidence="1" type="ORF">chiPu_0026530</name>
</gene>
<accession>A0A401TJC5</accession>
<proteinExistence type="predicted"/>
<protein>
    <submittedName>
        <fullName evidence="1">Uncharacterized protein</fullName>
    </submittedName>
</protein>
<dbReference type="AlphaFoldDB" id="A0A401TJC5"/>
<comment type="caution">
    <text evidence="1">The sequence shown here is derived from an EMBL/GenBank/DDBJ whole genome shotgun (WGS) entry which is preliminary data.</text>
</comment>
<dbReference type="Proteomes" id="UP000287033">
    <property type="component" value="Unassembled WGS sequence"/>
</dbReference>
<evidence type="ECO:0000313" key="1">
    <source>
        <dbReference type="EMBL" id="GCC42713.1"/>
    </source>
</evidence>
<sequence length="67" mass="7634">MKTPEEHEAETGMKSKEARKYIFGCLDDIAHVSMSWSPLLYQGQSCFIDDFPPPLPISEQIPGERLH</sequence>